<evidence type="ECO:0000313" key="1">
    <source>
        <dbReference type="EMBL" id="KAK1863333.1"/>
    </source>
</evidence>
<name>A0ACC3BZP0_PYRYE</name>
<evidence type="ECO:0000313" key="2">
    <source>
        <dbReference type="Proteomes" id="UP000798662"/>
    </source>
</evidence>
<comment type="caution">
    <text evidence="1">The sequence shown here is derived from an EMBL/GenBank/DDBJ whole genome shotgun (WGS) entry which is preliminary data.</text>
</comment>
<proteinExistence type="predicted"/>
<protein>
    <submittedName>
        <fullName evidence="1">Uncharacterized protein</fullName>
    </submittedName>
</protein>
<dbReference type="EMBL" id="CM020619">
    <property type="protein sequence ID" value="KAK1863333.1"/>
    <property type="molecule type" value="Genomic_DNA"/>
</dbReference>
<accession>A0ACC3BZP0</accession>
<dbReference type="Proteomes" id="UP000798662">
    <property type="component" value="Chromosome 2"/>
</dbReference>
<organism evidence="1 2">
    <name type="scientific">Pyropia yezoensis</name>
    <name type="common">Susabi-nori</name>
    <name type="synonym">Porphyra yezoensis</name>
    <dbReference type="NCBI Taxonomy" id="2788"/>
    <lineage>
        <taxon>Eukaryota</taxon>
        <taxon>Rhodophyta</taxon>
        <taxon>Bangiophyceae</taxon>
        <taxon>Bangiales</taxon>
        <taxon>Bangiaceae</taxon>
        <taxon>Pyropia</taxon>
    </lineage>
</organism>
<keyword evidence="2" id="KW-1185">Reference proteome</keyword>
<sequence length="638" mass="68485">MAGEPSRPLSPSPTSLSDKRRTGEEALGTEESLSRGSAMETTRPGRGSEAAASAVPAPSPPTAPSAVVPPGDGSSNPVAEGDVTPIPRLPESRLLLPPRPRPPMGPRAWAPPKSVGELPDCKLKDVYLIIPEPRRTDVWYRRTRRYPNQVTLPDGVVCDLPALLCLADAPEVQALSTSLALGSGDKEIDDTHAVVSTEWCALPRPYLGGEDAHAQHGVVREEFRLRGSSGFLIHGSRVEFTHVPLEEREHQYPFLPGWWETVEVPCGFPARIPLLVAYFGSVLRSSSEGNRVFAYLATHWVVVVARGWYSDVVHRGYLWHLPPALVEGMETLGFHWLALGAGDLAPFLLKGMVTLHNRLDWAQLEPFLRRNKRPEPGLESEPPREFVHVTHTLVQGQLFLREGLGDSSLPYAEGVTPSTSPPGSGWATSSATTRRGAHRGAPRSRGRAVPTTSPRVATPTSGGVEPTQAPPFQFLEPFPDVALGSLRVRTPVPMPIARGVGEMLPNLGAIMYDATVEASLVASLDTLAWVTRRVSHFLASGDSATARQSLAAEVTRLAVGHEFVQRLLSTQQQLPRHGGSTSGHLSYDGDGSASRRAPPSASTPGPSRVGYAPPLPAYDPGGSWSGGPYSGGGGHMER</sequence>
<reference evidence="1" key="1">
    <citation type="submission" date="2019-11" db="EMBL/GenBank/DDBJ databases">
        <title>Nori genome reveals adaptations in red seaweeds to the harsh intertidal environment.</title>
        <authorList>
            <person name="Wang D."/>
            <person name="Mao Y."/>
        </authorList>
    </citation>
    <scope>NUCLEOTIDE SEQUENCE</scope>
    <source>
        <tissue evidence="1">Gametophyte</tissue>
    </source>
</reference>
<gene>
    <name evidence="1" type="ORF">I4F81_005891</name>
</gene>